<keyword evidence="1" id="KW-0812">Transmembrane</keyword>
<dbReference type="Proteomes" id="UP000199087">
    <property type="component" value="Unassembled WGS sequence"/>
</dbReference>
<dbReference type="EMBL" id="CVRB01000005">
    <property type="protein sequence ID" value="CRK84831.1"/>
    <property type="molecule type" value="Genomic_DNA"/>
</dbReference>
<evidence type="ECO:0000256" key="1">
    <source>
        <dbReference type="SAM" id="Phobius"/>
    </source>
</evidence>
<feature type="transmembrane region" description="Helical" evidence="1">
    <location>
        <begin position="106"/>
        <end position="128"/>
    </location>
</feature>
<feature type="transmembrane region" description="Helical" evidence="1">
    <location>
        <begin position="29"/>
        <end position="50"/>
    </location>
</feature>
<gene>
    <name evidence="2" type="ORF">BN000_04881</name>
</gene>
<sequence length="131" mass="15352">MVLIVITFIFLTIIGSVNEFGRKLTSDFFSALLSLFFAWNLGFGLYQGIWQFSNSRKINKVLFPKLEQFINESEDKSYDETETEAYEKVKLAYAVYTEKYNKLNKIYWTSIKISIAFPLITLVISFVYHQL</sequence>
<evidence type="ECO:0008006" key="4">
    <source>
        <dbReference type="Google" id="ProtNLM"/>
    </source>
</evidence>
<dbReference type="RefSeq" id="WP_090639156.1">
    <property type="nucleotide sequence ID" value="NZ_CVRB01000005.1"/>
</dbReference>
<evidence type="ECO:0000313" key="3">
    <source>
        <dbReference type="Proteomes" id="UP000199087"/>
    </source>
</evidence>
<keyword evidence="1" id="KW-1133">Transmembrane helix</keyword>
<accession>A0A0U1P3R4</accession>
<dbReference type="AlphaFoldDB" id="A0A0U1P3R4"/>
<name>A0A0U1P3R4_9BACI</name>
<keyword evidence="1" id="KW-0472">Membrane</keyword>
<proteinExistence type="predicted"/>
<keyword evidence="3" id="KW-1185">Reference proteome</keyword>
<evidence type="ECO:0000313" key="2">
    <source>
        <dbReference type="EMBL" id="CRK84831.1"/>
    </source>
</evidence>
<protein>
    <recommendedName>
        <fullName evidence="4">DUF3899 domain-containing protein</fullName>
    </recommendedName>
</protein>
<reference evidence="3" key="1">
    <citation type="submission" date="2015-05" db="EMBL/GenBank/DDBJ databases">
        <authorList>
            <person name="Urmite Genomes"/>
        </authorList>
    </citation>
    <scope>NUCLEOTIDE SEQUENCE [LARGE SCALE GENOMIC DNA]</scope>
    <source>
        <strain evidence="3">LF1</strain>
    </source>
</reference>
<organism evidence="2 3">
    <name type="scientific">Neobacillus massiliamazoniensis</name>
    <dbReference type="NCBI Taxonomy" id="1499688"/>
    <lineage>
        <taxon>Bacteria</taxon>
        <taxon>Bacillati</taxon>
        <taxon>Bacillota</taxon>
        <taxon>Bacilli</taxon>
        <taxon>Bacillales</taxon>
        <taxon>Bacillaceae</taxon>
        <taxon>Neobacillus</taxon>
    </lineage>
</organism>